<dbReference type="VEuPathDB" id="VectorBase:GPPI008168"/>
<dbReference type="Proteomes" id="UP000092460">
    <property type="component" value="Unassembled WGS sequence"/>
</dbReference>
<name>A0A1B0ATN7_9MUSC</name>
<accession>A0A1B0ATN7</accession>
<dbReference type="EnsemblMetazoa" id="GPPI008168-RA">
    <property type="protein sequence ID" value="GPPI008168-PA"/>
    <property type="gene ID" value="GPPI008168"/>
</dbReference>
<dbReference type="AlphaFoldDB" id="A0A1B0ATN7"/>
<reference evidence="2" key="1">
    <citation type="submission" date="2015-01" db="EMBL/GenBank/DDBJ databases">
        <authorList>
            <person name="Aksoy S."/>
            <person name="Warren W."/>
            <person name="Wilson R.K."/>
        </authorList>
    </citation>
    <scope>NUCLEOTIDE SEQUENCE [LARGE SCALE GENOMIC DNA]</scope>
    <source>
        <strain evidence="2">IAEA</strain>
    </source>
</reference>
<evidence type="ECO:0000313" key="1">
    <source>
        <dbReference type="EnsemblMetazoa" id="GPPI008168-PA"/>
    </source>
</evidence>
<keyword evidence="2" id="KW-1185">Reference proteome</keyword>
<dbReference type="EMBL" id="JXJN01003411">
    <property type="status" value="NOT_ANNOTATED_CDS"/>
    <property type="molecule type" value="Genomic_DNA"/>
</dbReference>
<proteinExistence type="predicted"/>
<reference evidence="1" key="2">
    <citation type="submission" date="2020-05" db="UniProtKB">
        <authorList>
            <consortium name="EnsemblMetazoa"/>
        </authorList>
    </citation>
    <scope>IDENTIFICATION</scope>
    <source>
        <strain evidence="1">IAEA</strain>
    </source>
</reference>
<protein>
    <submittedName>
        <fullName evidence="1">Uncharacterized protein</fullName>
    </submittedName>
</protein>
<sequence length="95" mass="10919">MNGTISYNLIRFAVSWDIPPSNLYMTPSVIINARSACLLCLLNFLENDENRTLLKPSPASLFLRFLTLELFISDLAHTKTSFIHNGNYAFMWLLY</sequence>
<evidence type="ECO:0000313" key="2">
    <source>
        <dbReference type="Proteomes" id="UP000092460"/>
    </source>
</evidence>
<organism evidence="1 2">
    <name type="scientific">Glossina palpalis gambiensis</name>
    <dbReference type="NCBI Taxonomy" id="67801"/>
    <lineage>
        <taxon>Eukaryota</taxon>
        <taxon>Metazoa</taxon>
        <taxon>Ecdysozoa</taxon>
        <taxon>Arthropoda</taxon>
        <taxon>Hexapoda</taxon>
        <taxon>Insecta</taxon>
        <taxon>Pterygota</taxon>
        <taxon>Neoptera</taxon>
        <taxon>Endopterygota</taxon>
        <taxon>Diptera</taxon>
        <taxon>Brachycera</taxon>
        <taxon>Muscomorpha</taxon>
        <taxon>Hippoboscoidea</taxon>
        <taxon>Glossinidae</taxon>
        <taxon>Glossina</taxon>
    </lineage>
</organism>